<sequence>MTEANRSPSDNLQQLVAKFDREQAYRPLSGWLGRAVSLLAIGFTLYQLVTTILPPPPAQIHRALHLGFGLCLIFLLFSPTRRRTTAGVSVADALLALLGLAVGGYWFFAFDGLVQRAGNLTTLDAIVGAVAILLVLEGARRVVGWPIVIIATLFLLYALFGKEIPGFLGHRGVSLERLISHMYYTTEGILGVPLGVSAKFIFLFILFGVFLERTGVGAYFNDLALVLAGRRVGGPAKVAVFSSALQGTISGSSVANVVTSGSFTIPMMKRLGYRPSFAGATEAASSTGGQLMPPIMGAAAFLMAEAINVPYAEIALAATIPALLYFAGIWIMVHFEARKTGLRGLREDELPNRREVLKKLYLLLPIGVIIYFLMSGTSTERAALYGIASTIAVGALRKETRMGLRDIVLALADGAKAALSVIAATATAGIIVGVVTLTGLGLKFANGLVELSGGIPILTLFFTMIASLVLGMGVPTTANYIITSTMTAPAIIQLGYPTLTAHMFAFYFGILADITPPVALAAFAASAISGASFLRTGIDSVRLAIAAFLVPYVFVFSPQMLLINTTLPEALWVAVTAFVGMIGVGAGVIGFWLRPLRSVERLLAIGAGLALVVPGVASDAAGLVVLGGLWGLQLAQKRRQSPAETPSDR</sequence>
<dbReference type="EMBL" id="BMOF01000033">
    <property type="protein sequence ID" value="GGK02955.1"/>
    <property type="molecule type" value="Genomic_DNA"/>
</dbReference>
<feature type="transmembrane region" description="Helical" evidence="1">
    <location>
        <begin position="605"/>
        <end position="632"/>
    </location>
</feature>
<feature type="transmembrane region" description="Helical" evidence="1">
    <location>
        <begin position="356"/>
        <end position="374"/>
    </location>
</feature>
<feature type="transmembrane region" description="Helical" evidence="1">
    <location>
        <begin position="570"/>
        <end position="593"/>
    </location>
</feature>
<dbReference type="Pfam" id="PF06808">
    <property type="entry name" value="DctM"/>
    <property type="match status" value="1"/>
</dbReference>
<evidence type="ECO:0000259" key="2">
    <source>
        <dbReference type="Pfam" id="PF06808"/>
    </source>
</evidence>
<dbReference type="PANTHER" id="PTHR43849:SF2">
    <property type="entry name" value="BLL3936 PROTEIN"/>
    <property type="match status" value="1"/>
</dbReference>
<evidence type="ECO:0000313" key="3">
    <source>
        <dbReference type="EMBL" id="GGK02955.1"/>
    </source>
</evidence>
<organism evidence="3 4">
    <name type="scientific">Calditerricola satsumensis</name>
    <dbReference type="NCBI Taxonomy" id="373054"/>
    <lineage>
        <taxon>Bacteria</taxon>
        <taxon>Bacillati</taxon>
        <taxon>Bacillota</taxon>
        <taxon>Bacilli</taxon>
        <taxon>Bacillales</taxon>
        <taxon>Bacillaceae</taxon>
        <taxon>Calditerricola</taxon>
    </lineage>
</organism>
<keyword evidence="4" id="KW-1185">Reference proteome</keyword>
<feature type="transmembrane region" description="Helical" evidence="1">
    <location>
        <begin position="457"/>
        <end position="482"/>
    </location>
</feature>
<dbReference type="InterPro" id="IPR011853">
    <property type="entry name" value="TRAP_DctM-Dct_fused"/>
</dbReference>
<feature type="transmembrane region" description="Helical" evidence="1">
    <location>
        <begin position="417"/>
        <end position="437"/>
    </location>
</feature>
<keyword evidence="1" id="KW-0472">Membrane</keyword>
<feature type="transmembrane region" description="Helical" evidence="1">
    <location>
        <begin position="120"/>
        <end position="136"/>
    </location>
</feature>
<feature type="transmembrane region" description="Helical" evidence="1">
    <location>
        <begin position="59"/>
        <end position="77"/>
    </location>
</feature>
<feature type="transmembrane region" description="Helical" evidence="1">
    <location>
        <begin position="31"/>
        <end position="53"/>
    </location>
</feature>
<name>A0A8J3BH03_9BACI</name>
<feature type="transmembrane region" description="Helical" evidence="1">
    <location>
        <begin position="89"/>
        <end position="108"/>
    </location>
</feature>
<protein>
    <submittedName>
        <fullName evidence="3">C4-dicarboxylate ABC transporter</fullName>
    </submittedName>
</protein>
<keyword evidence="1" id="KW-0812">Transmembrane</keyword>
<dbReference type="InterPro" id="IPR010656">
    <property type="entry name" value="DctM"/>
</dbReference>
<feature type="transmembrane region" description="Helical" evidence="1">
    <location>
        <begin position="380"/>
        <end position="396"/>
    </location>
</feature>
<feature type="transmembrane region" description="Helical" evidence="1">
    <location>
        <begin position="188"/>
        <end position="211"/>
    </location>
</feature>
<comment type="caution">
    <text evidence="3">The sequence shown here is derived from an EMBL/GenBank/DDBJ whole genome shotgun (WGS) entry which is preliminary data.</text>
</comment>
<evidence type="ECO:0000256" key="1">
    <source>
        <dbReference type="SAM" id="Phobius"/>
    </source>
</evidence>
<reference evidence="3" key="2">
    <citation type="submission" date="2020-09" db="EMBL/GenBank/DDBJ databases">
        <authorList>
            <person name="Sun Q."/>
            <person name="Ohkuma M."/>
        </authorList>
    </citation>
    <scope>NUCLEOTIDE SEQUENCE</scope>
    <source>
        <strain evidence="3">JCM 14719</strain>
    </source>
</reference>
<dbReference type="NCBIfam" id="TIGR02123">
    <property type="entry name" value="TRAP_fused"/>
    <property type="match status" value="1"/>
</dbReference>
<feature type="transmembrane region" description="Helical" evidence="1">
    <location>
        <begin position="543"/>
        <end position="564"/>
    </location>
</feature>
<dbReference type="AlphaFoldDB" id="A0A8J3BH03"/>
<dbReference type="PANTHER" id="PTHR43849">
    <property type="entry name" value="BLL3936 PROTEIN"/>
    <property type="match status" value="1"/>
</dbReference>
<evidence type="ECO:0000313" key="4">
    <source>
        <dbReference type="Proteomes" id="UP000637720"/>
    </source>
</evidence>
<dbReference type="RefSeq" id="WP_188817543.1">
    <property type="nucleotide sequence ID" value="NZ_BMOF01000033.1"/>
</dbReference>
<reference evidence="3" key="1">
    <citation type="journal article" date="2014" name="Int. J. Syst. Evol. Microbiol.">
        <title>Complete genome sequence of Corynebacterium casei LMG S-19264T (=DSM 44701T), isolated from a smear-ripened cheese.</title>
        <authorList>
            <consortium name="US DOE Joint Genome Institute (JGI-PGF)"/>
            <person name="Walter F."/>
            <person name="Albersmeier A."/>
            <person name="Kalinowski J."/>
            <person name="Ruckert C."/>
        </authorList>
    </citation>
    <scope>NUCLEOTIDE SEQUENCE</scope>
    <source>
        <strain evidence="3">JCM 14719</strain>
    </source>
</reference>
<feature type="transmembrane region" description="Helical" evidence="1">
    <location>
        <begin position="143"/>
        <end position="160"/>
    </location>
</feature>
<feature type="transmembrane region" description="Helical" evidence="1">
    <location>
        <begin position="314"/>
        <end position="335"/>
    </location>
</feature>
<proteinExistence type="predicted"/>
<gene>
    <name evidence="3" type="ORF">GCM10007043_16240</name>
</gene>
<keyword evidence="1" id="KW-1133">Transmembrane helix</keyword>
<dbReference type="Proteomes" id="UP000637720">
    <property type="component" value="Unassembled WGS sequence"/>
</dbReference>
<feature type="domain" description="TRAP C4-dicarboxylate transport system permease DctM subunit" evidence="2">
    <location>
        <begin position="131"/>
        <end position="564"/>
    </location>
</feature>
<accession>A0A8J3BH03</accession>